<name>A0A4W6D0J7_LATCA</name>
<feature type="domain" description="Kinesin motor" evidence="4">
    <location>
        <begin position="5"/>
        <end position="82"/>
    </location>
</feature>
<evidence type="ECO:0000259" key="4">
    <source>
        <dbReference type="PROSITE" id="PS50067"/>
    </source>
</evidence>
<dbReference type="Proteomes" id="UP000314980">
    <property type="component" value="Unassembled WGS sequence"/>
</dbReference>
<dbReference type="InterPro" id="IPR027417">
    <property type="entry name" value="P-loop_NTPase"/>
</dbReference>
<evidence type="ECO:0000256" key="2">
    <source>
        <dbReference type="ARBA" id="ARBA00022840"/>
    </source>
</evidence>
<dbReference type="GO" id="GO:0007018">
    <property type="term" value="P:microtubule-based movement"/>
    <property type="evidence" value="ECO:0007669"/>
    <property type="project" value="InterPro"/>
</dbReference>
<reference evidence="5" key="3">
    <citation type="submission" date="2025-09" db="UniProtKB">
        <authorList>
            <consortium name="Ensembl"/>
        </authorList>
    </citation>
    <scope>IDENTIFICATION</scope>
</reference>
<keyword evidence="2" id="KW-0067">ATP-binding</keyword>
<dbReference type="PROSITE" id="PS50067">
    <property type="entry name" value="KINESIN_MOTOR_2"/>
    <property type="match status" value="1"/>
</dbReference>
<evidence type="ECO:0000256" key="1">
    <source>
        <dbReference type="ARBA" id="ARBA00022741"/>
    </source>
</evidence>
<dbReference type="InterPro" id="IPR036961">
    <property type="entry name" value="Kinesin_motor_dom_sf"/>
</dbReference>
<dbReference type="SUPFAM" id="SSF52540">
    <property type="entry name" value="P-loop containing nucleoside triphosphate hydrolases"/>
    <property type="match status" value="1"/>
</dbReference>
<evidence type="ECO:0000313" key="5">
    <source>
        <dbReference type="Ensembl" id="ENSLCAP00010018261.1"/>
    </source>
</evidence>
<dbReference type="InterPro" id="IPR001752">
    <property type="entry name" value="Kinesin_motor_dom"/>
</dbReference>
<sequence>MGSESVKVVVRCRPLNDREKALGSKMVLTMDLHRCQCFIEKPGAADEPPKQFTFDGTYFTDQTTEQMYNEILGGHWTPSVHH</sequence>
<dbReference type="Gene3D" id="3.40.850.10">
    <property type="entry name" value="Kinesin motor domain"/>
    <property type="match status" value="1"/>
</dbReference>
<comment type="similarity">
    <text evidence="3">Belongs to the TRAFAC class myosin-kinesin ATPase superfamily. Kinesin family.</text>
</comment>
<protein>
    <recommendedName>
        <fullName evidence="4">Kinesin motor domain-containing protein</fullName>
    </recommendedName>
</protein>
<dbReference type="GeneTree" id="ENSGT00940000158776"/>
<dbReference type="GO" id="GO:0003777">
    <property type="term" value="F:microtubule motor activity"/>
    <property type="evidence" value="ECO:0007669"/>
    <property type="project" value="InterPro"/>
</dbReference>
<accession>A0A4W6D0J7</accession>
<evidence type="ECO:0000256" key="3">
    <source>
        <dbReference type="PROSITE-ProRule" id="PRU00283"/>
    </source>
</evidence>
<reference evidence="6" key="1">
    <citation type="submission" date="2015-09" db="EMBL/GenBank/DDBJ databases">
        <authorList>
            <person name="Sai Rama Sridatta P."/>
        </authorList>
    </citation>
    <scope>NUCLEOTIDE SEQUENCE [LARGE SCALE GENOMIC DNA]</scope>
</reference>
<keyword evidence="6" id="KW-1185">Reference proteome</keyword>
<dbReference type="GO" id="GO:0008017">
    <property type="term" value="F:microtubule binding"/>
    <property type="evidence" value="ECO:0007669"/>
    <property type="project" value="InterPro"/>
</dbReference>
<proteinExistence type="inferred from homology"/>
<dbReference type="Ensembl" id="ENSLCAT00010018663.1">
    <property type="protein sequence ID" value="ENSLCAP00010018261.1"/>
    <property type="gene ID" value="ENSLCAG00010008670.1"/>
</dbReference>
<keyword evidence="1" id="KW-0547">Nucleotide-binding</keyword>
<reference evidence="5" key="2">
    <citation type="submission" date="2025-08" db="UniProtKB">
        <authorList>
            <consortium name="Ensembl"/>
        </authorList>
    </citation>
    <scope>IDENTIFICATION</scope>
</reference>
<dbReference type="GO" id="GO:0005524">
    <property type="term" value="F:ATP binding"/>
    <property type="evidence" value="ECO:0007669"/>
    <property type="project" value="UniProtKB-KW"/>
</dbReference>
<dbReference type="InParanoid" id="A0A4W6D0J7"/>
<dbReference type="STRING" id="8187.ENSLCAP00010018261"/>
<comment type="caution">
    <text evidence="3">Lacks conserved residue(s) required for the propagation of feature annotation.</text>
</comment>
<evidence type="ECO:0000313" key="6">
    <source>
        <dbReference type="Proteomes" id="UP000314980"/>
    </source>
</evidence>
<dbReference type="AlphaFoldDB" id="A0A4W6D0J7"/>
<organism evidence="5 6">
    <name type="scientific">Lates calcarifer</name>
    <name type="common">Barramundi</name>
    <name type="synonym">Holocentrus calcarifer</name>
    <dbReference type="NCBI Taxonomy" id="8187"/>
    <lineage>
        <taxon>Eukaryota</taxon>
        <taxon>Metazoa</taxon>
        <taxon>Chordata</taxon>
        <taxon>Craniata</taxon>
        <taxon>Vertebrata</taxon>
        <taxon>Euteleostomi</taxon>
        <taxon>Actinopterygii</taxon>
        <taxon>Neopterygii</taxon>
        <taxon>Teleostei</taxon>
        <taxon>Neoteleostei</taxon>
        <taxon>Acanthomorphata</taxon>
        <taxon>Carangaria</taxon>
        <taxon>Carangaria incertae sedis</taxon>
        <taxon>Centropomidae</taxon>
        <taxon>Lates</taxon>
    </lineage>
</organism>